<evidence type="ECO:0000256" key="2">
    <source>
        <dbReference type="ARBA" id="ARBA00023125"/>
    </source>
</evidence>
<accession>A0A9D2BLH8</accession>
<keyword evidence="3" id="KW-0804">Transcription</keyword>
<dbReference type="GO" id="GO:0003677">
    <property type="term" value="F:DNA binding"/>
    <property type="evidence" value="ECO:0007669"/>
    <property type="project" value="UniProtKB-KW"/>
</dbReference>
<dbReference type="Gene3D" id="3.40.50.10490">
    <property type="entry name" value="Glucose-6-phosphate isomerase like protein, domain 1"/>
    <property type="match status" value="1"/>
</dbReference>
<dbReference type="InterPro" id="IPR035472">
    <property type="entry name" value="RpiR-like_SIS"/>
</dbReference>
<reference evidence="6" key="1">
    <citation type="journal article" date="2021" name="PeerJ">
        <title>Extensive microbial diversity within the chicken gut microbiome revealed by metagenomics and culture.</title>
        <authorList>
            <person name="Gilroy R."/>
            <person name="Ravi A."/>
            <person name="Getino M."/>
            <person name="Pursley I."/>
            <person name="Horton D.L."/>
            <person name="Alikhan N.F."/>
            <person name="Baker D."/>
            <person name="Gharbi K."/>
            <person name="Hall N."/>
            <person name="Watson M."/>
            <person name="Adriaenssens E.M."/>
            <person name="Foster-Nyarko E."/>
            <person name="Jarju S."/>
            <person name="Secka A."/>
            <person name="Antonio M."/>
            <person name="Oren A."/>
            <person name="Chaudhuri R.R."/>
            <person name="La Ragione R."/>
            <person name="Hildebrand F."/>
            <person name="Pallen M.J."/>
        </authorList>
    </citation>
    <scope>NUCLEOTIDE SEQUENCE</scope>
    <source>
        <strain evidence="6">ChiGjej1B1-14440</strain>
    </source>
</reference>
<dbReference type="CDD" id="cd05013">
    <property type="entry name" value="SIS_RpiR"/>
    <property type="match status" value="1"/>
</dbReference>
<dbReference type="InterPro" id="IPR046348">
    <property type="entry name" value="SIS_dom_sf"/>
</dbReference>
<dbReference type="PANTHER" id="PTHR30514:SF21">
    <property type="entry name" value="RPIR-FAMILY TRANSCRIPTIONAL REGULATOR"/>
    <property type="match status" value="1"/>
</dbReference>
<gene>
    <name evidence="6" type="ORF">H9980_00575</name>
</gene>
<feature type="domain" description="SIS" evidence="5">
    <location>
        <begin position="89"/>
        <end position="222"/>
    </location>
</feature>
<dbReference type="Pfam" id="PF01380">
    <property type="entry name" value="SIS"/>
    <property type="match status" value="1"/>
</dbReference>
<keyword evidence="1" id="KW-0805">Transcription regulation</keyword>
<dbReference type="SUPFAM" id="SSF46689">
    <property type="entry name" value="Homeodomain-like"/>
    <property type="match status" value="1"/>
</dbReference>
<feature type="domain" description="HTH rpiR-type" evidence="4">
    <location>
        <begin position="1"/>
        <end position="75"/>
    </location>
</feature>
<dbReference type="InterPro" id="IPR036388">
    <property type="entry name" value="WH-like_DNA-bd_sf"/>
</dbReference>
<dbReference type="PROSITE" id="PS51464">
    <property type="entry name" value="SIS"/>
    <property type="match status" value="1"/>
</dbReference>
<dbReference type="GO" id="GO:1901135">
    <property type="term" value="P:carbohydrate derivative metabolic process"/>
    <property type="evidence" value="ECO:0007669"/>
    <property type="project" value="InterPro"/>
</dbReference>
<evidence type="ECO:0000256" key="3">
    <source>
        <dbReference type="ARBA" id="ARBA00023163"/>
    </source>
</evidence>
<dbReference type="GO" id="GO:0097367">
    <property type="term" value="F:carbohydrate derivative binding"/>
    <property type="evidence" value="ECO:0007669"/>
    <property type="project" value="InterPro"/>
</dbReference>
<dbReference type="EMBL" id="DXET01000017">
    <property type="protein sequence ID" value="HIX80458.1"/>
    <property type="molecule type" value="Genomic_DNA"/>
</dbReference>
<evidence type="ECO:0000313" key="6">
    <source>
        <dbReference type="EMBL" id="HIX80458.1"/>
    </source>
</evidence>
<evidence type="ECO:0000256" key="1">
    <source>
        <dbReference type="ARBA" id="ARBA00023015"/>
    </source>
</evidence>
<evidence type="ECO:0000313" key="7">
    <source>
        <dbReference type="Proteomes" id="UP000886724"/>
    </source>
</evidence>
<dbReference type="Pfam" id="PF01418">
    <property type="entry name" value="HTH_6"/>
    <property type="match status" value="1"/>
</dbReference>
<dbReference type="InterPro" id="IPR001347">
    <property type="entry name" value="SIS_dom"/>
</dbReference>
<dbReference type="PROSITE" id="PS51071">
    <property type="entry name" value="HTH_RPIR"/>
    <property type="match status" value="1"/>
</dbReference>
<dbReference type="InterPro" id="IPR000281">
    <property type="entry name" value="HTH_RpiR"/>
</dbReference>
<organism evidence="6 7">
    <name type="scientific">Candidatus Erysipelatoclostridium merdavium</name>
    <dbReference type="NCBI Taxonomy" id="2838566"/>
    <lineage>
        <taxon>Bacteria</taxon>
        <taxon>Bacillati</taxon>
        <taxon>Bacillota</taxon>
        <taxon>Erysipelotrichia</taxon>
        <taxon>Erysipelotrichales</taxon>
        <taxon>Erysipelotrichales incertae sedis</taxon>
    </lineage>
</organism>
<keyword evidence="2" id="KW-0238">DNA-binding</keyword>
<proteinExistence type="predicted"/>
<dbReference type="SUPFAM" id="SSF53697">
    <property type="entry name" value="SIS domain"/>
    <property type="match status" value="1"/>
</dbReference>
<dbReference type="Gene3D" id="1.10.10.10">
    <property type="entry name" value="Winged helix-like DNA-binding domain superfamily/Winged helix DNA-binding domain"/>
    <property type="match status" value="1"/>
</dbReference>
<reference evidence="6" key="2">
    <citation type="submission" date="2021-04" db="EMBL/GenBank/DDBJ databases">
        <authorList>
            <person name="Gilroy R."/>
        </authorList>
    </citation>
    <scope>NUCLEOTIDE SEQUENCE</scope>
    <source>
        <strain evidence="6">ChiGjej1B1-14440</strain>
    </source>
</reference>
<dbReference type="PANTHER" id="PTHR30514">
    <property type="entry name" value="GLUCOKINASE"/>
    <property type="match status" value="1"/>
</dbReference>
<dbReference type="AlphaFoldDB" id="A0A9D2BLH8"/>
<dbReference type="InterPro" id="IPR009057">
    <property type="entry name" value="Homeodomain-like_sf"/>
</dbReference>
<dbReference type="GO" id="GO:0003700">
    <property type="term" value="F:DNA-binding transcription factor activity"/>
    <property type="evidence" value="ECO:0007669"/>
    <property type="project" value="InterPro"/>
</dbReference>
<name>A0A9D2BLH8_9FIRM</name>
<evidence type="ECO:0000259" key="5">
    <source>
        <dbReference type="PROSITE" id="PS51464"/>
    </source>
</evidence>
<dbReference type="InterPro" id="IPR047640">
    <property type="entry name" value="RpiR-like"/>
</dbReference>
<sequence length="222" mass="25637">MNIQHLIEKYELNNLEKQIVSYMQKNISQLKSIGIRQMAKDNYTSTSTIYKLCNKFGFKGYSDMIYHLTSAKDTTINFNEKYLDYKKEFSSLMSDKSKRIIVFGLGFSAPIAEYIQQRLTLMGYQALCVVHMEMFSQVFFENTLLIVISYSGKTRRLSEIVTTASKNNIPIISFIASKESPIYQDSTLPIIIGKYDSFLHDNSKPNFFFGETIIAFETLLFD</sequence>
<evidence type="ECO:0000259" key="4">
    <source>
        <dbReference type="PROSITE" id="PS51071"/>
    </source>
</evidence>
<dbReference type="Proteomes" id="UP000886724">
    <property type="component" value="Unassembled WGS sequence"/>
</dbReference>
<protein>
    <submittedName>
        <fullName evidence="6">MurR/RpiR family transcriptional regulator</fullName>
    </submittedName>
</protein>
<comment type="caution">
    <text evidence="6">The sequence shown here is derived from an EMBL/GenBank/DDBJ whole genome shotgun (WGS) entry which is preliminary data.</text>
</comment>